<keyword evidence="3 7" id="KW-0812">Transmembrane</keyword>
<sequence>MEKLMTNSPNGSDGYQCNDFLVEEQNDPVTVYFYSLIKKFIRLFSKPFPHQALISRKTLEGNWSDFKQAFPGTYRQARFIATWLDYESWWIVLGTLIVITTILFSLLYIFYSTVKCCIAPNKTKTTDRKRDYCKRHLLNILITIFVFIDVFAVSSLLISSQYAEYGADELPRRLGHCIDDLSYYKKETDQRIRNTLIDDFQELNDSLSTLIASGGEPIVQHVKKITGAHAMDSFLNISNEAQELLKLTTDHENELKIINDELLSLRSELSRLYRTSSNELYNCIHNDLEVSRKRCQEIVNELTDIDNITFHLRQDILSDETRKALNMLAESNIAEIFIAAVSDFKNGEIELNKKVQEKEQAIQTSIKEIQHDLLRIADALSTQIRQIKPELLHNLLKQYMGTNYHNIVQYTWYASLTLCAIFSLKALYFLFALCYGCFGRRPSDYRNDCCVRSTGSKLFVCGIWLAVILLPLIAALTASLLFIGANAYSLGCWPLDDPFSRPDMLSFSERLFDAWRSKQIEEDLSPLMNQLSLANVIRSCMRNETLYQIFAMDNKYHLYDLREYGKELYDHLESNIHEAFSDISLSRSIATFASPEQLTMLQQIFNITIESNIEQISQQIKDSVEQLEKIPRIISVIEDDHAIGNLPRYIQTIAEQWRTLQMKDVNRAVRNLASALKMLTELNDRLKRLTLPSVALTGKLQHAQALLSSNLNEYFRTAADQLVHEMEQQIGNYIQHVRIQMSTNVSSCVPLFNIVRRTRAALCQAFVDPFNGVWASMIISILCTIPLIVMGSAASSLYKKKHPYPKYIVNEPTNTDGQGASGTLVTDFYDARNKQRKLVYPNAYTMYFGYPPPYLRTRS</sequence>
<evidence type="ECO:0000256" key="6">
    <source>
        <dbReference type="ARBA" id="ARBA00023180"/>
    </source>
</evidence>
<feature type="transmembrane region" description="Helical" evidence="7">
    <location>
        <begin position="89"/>
        <end position="111"/>
    </location>
</feature>
<dbReference type="AlphaFoldDB" id="A0A915PRA3"/>
<evidence type="ECO:0000256" key="3">
    <source>
        <dbReference type="ARBA" id="ARBA00022692"/>
    </source>
</evidence>
<feature type="transmembrane region" description="Helical" evidence="7">
    <location>
        <begin position="773"/>
        <end position="798"/>
    </location>
</feature>
<feature type="transmembrane region" description="Helical" evidence="7">
    <location>
        <begin position="137"/>
        <end position="158"/>
    </location>
</feature>
<dbReference type="Proteomes" id="UP000887581">
    <property type="component" value="Unplaced"/>
</dbReference>
<dbReference type="PANTHER" id="PTHR22730">
    <property type="entry name" value="PROMININ PROM PROTEIN"/>
    <property type="match status" value="1"/>
</dbReference>
<keyword evidence="4 7" id="KW-1133">Transmembrane helix</keyword>
<comment type="similarity">
    <text evidence="2">Belongs to the prominin family.</text>
</comment>
<evidence type="ECO:0000256" key="1">
    <source>
        <dbReference type="ARBA" id="ARBA00004141"/>
    </source>
</evidence>
<keyword evidence="6" id="KW-0325">Glycoprotein</keyword>
<evidence type="ECO:0000313" key="9">
    <source>
        <dbReference type="WBParaSite" id="sdigi.contig208.g6133.t1"/>
    </source>
</evidence>
<evidence type="ECO:0000256" key="5">
    <source>
        <dbReference type="ARBA" id="ARBA00023136"/>
    </source>
</evidence>
<accession>A0A915PRA3</accession>
<evidence type="ECO:0000313" key="8">
    <source>
        <dbReference type="Proteomes" id="UP000887581"/>
    </source>
</evidence>
<comment type="subcellular location">
    <subcellularLocation>
        <location evidence="1">Membrane</location>
        <topology evidence="1">Multi-pass membrane protein</topology>
    </subcellularLocation>
</comment>
<feature type="transmembrane region" description="Helical" evidence="7">
    <location>
        <begin position="412"/>
        <end position="438"/>
    </location>
</feature>
<organism evidence="8 9">
    <name type="scientific">Setaria digitata</name>
    <dbReference type="NCBI Taxonomy" id="48799"/>
    <lineage>
        <taxon>Eukaryota</taxon>
        <taxon>Metazoa</taxon>
        <taxon>Ecdysozoa</taxon>
        <taxon>Nematoda</taxon>
        <taxon>Chromadorea</taxon>
        <taxon>Rhabditida</taxon>
        <taxon>Spirurina</taxon>
        <taxon>Spiruromorpha</taxon>
        <taxon>Filarioidea</taxon>
        <taxon>Setariidae</taxon>
        <taxon>Setaria</taxon>
    </lineage>
</organism>
<reference evidence="9" key="1">
    <citation type="submission" date="2022-11" db="UniProtKB">
        <authorList>
            <consortium name="WormBaseParasite"/>
        </authorList>
    </citation>
    <scope>IDENTIFICATION</scope>
</reference>
<dbReference type="GO" id="GO:0016020">
    <property type="term" value="C:membrane"/>
    <property type="evidence" value="ECO:0007669"/>
    <property type="project" value="UniProtKB-SubCell"/>
</dbReference>
<evidence type="ECO:0000256" key="7">
    <source>
        <dbReference type="SAM" id="Phobius"/>
    </source>
</evidence>
<dbReference type="Pfam" id="PF05478">
    <property type="entry name" value="Prominin"/>
    <property type="match status" value="1"/>
</dbReference>
<name>A0A915PRA3_9BILA</name>
<keyword evidence="8" id="KW-1185">Reference proteome</keyword>
<dbReference type="WBParaSite" id="sdigi.contig208.g6133.t1">
    <property type="protein sequence ID" value="sdigi.contig208.g6133.t1"/>
    <property type="gene ID" value="sdigi.contig208.g6133"/>
</dbReference>
<dbReference type="InterPro" id="IPR008795">
    <property type="entry name" value="Prominin"/>
</dbReference>
<evidence type="ECO:0000256" key="2">
    <source>
        <dbReference type="ARBA" id="ARBA00006058"/>
    </source>
</evidence>
<feature type="transmembrane region" description="Helical" evidence="7">
    <location>
        <begin position="458"/>
        <end position="483"/>
    </location>
</feature>
<dbReference type="PANTHER" id="PTHR22730:SF1">
    <property type="entry name" value="PROMININ-LIKE PROTEIN"/>
    <property type="match status" value="1"/>
</dbReference>
<evidence type="ECO:0000256" key="4">
    <source>
        <dbReference type="ARBA" id="ARBA00022989"/>
    </source>
</evidence>
<protein>
    <submittedName>
        <fullName evidence="9">Prominin-like protein</fullName>
    </submittedName>
</protein>
<keyword evidence="5 7" id="KW-0472">Membrane</keyword>
<proteinExistence type="inferred from homology"/>